<proteinExistence type="inferred from homology"/>
<keyword evidence="5" id="KW-1185">Reference proteome</keyword>
<keyword evidence="2" id="KW-0446">Lipid-binding</keyword>
<dbReference type="AlphaFoldDB" id="A0A7R9PU82"/>
<dbReference type="Pfam" id="PF00061">
    <property type="entry name" value="Lipocalin"/>
    <property type="match status" value="1"/>
</dbReference>
<name>A0A7R9PU82_9ACAR</name>
<sequence length="130" mass="14430">MTDFTGKYKQTSSDNLEALLKHQGVADDMIARITSETQELVFTKSGNGYTLQTIYPSHKRETKFELGVEFTETFPNGHTLQSVFTADGNRLVRTGKGDKPMTVVHELTGNDLRVTMTSGPVVAVRTYAKQ</sequence>
<dbReference type="EMBL" id="OC854944">
    <property type="protein sequence ID" value="CAD7620828.1"/>
    <property type="molecule type" value="Genomic_DNA"/>
</dbReference>
<dbReference type="PRINTS" id="PR00178">
    <property type="entry name" value="FATTYACIDBP"/>
</dbReference>
<accession>A0A7R9PU82</accession>
<dbReference type="InterPro" id="IPR012674">
    <property type="entry name" value="Calycin"/>
</dbReference>
<evidence type="ECO:0000313" key="4">
    <source>
        <dbReference type="EMBL" id="CAD7620828.1"/>
    </source>
</evidence>
<comment type="similarity">
    <text evidence="1">Belongs to the calycin superfamily. Fatty-acid binding protein (FABP) family.</text>
</comment>
<dbReference type="GO" id="GO:0008289">
    <property type="term" value="F:lipid binding"/>
    <property type="evidence" value="ECO:0007669"/>
    <property type="project" value="UniProtKB-KW"/>
</dbReference>
<evidence type="ECO:0000256" key="1">
    <source>
        <dbReference type="ARBA" id="ARBA00008390"/>
    </source>
</evidence>
<reference evidence="4" key="1">
    <citation type="submission" date="2020-11" db="EMBL/GenBank/DDBJ databases">
        <authorList>
            <person name="Tran Van P."/>
        </authorList>
    </citation>
    <scope>NUCLEOTIDE SEQUENCE</scope>
</reference>
<dbReference type="InterPro" id="IPR000566">
    <property type="entry name" value="Lipocln_cytosolic_FA-bd_dom"/>
</dbReference>
<dbReference type="CDD" id="cd00742">
    <property type="entry name" value="FABP"/>
    <property type="match status" value="1"/>
</dbReference>
<dbReference type="PANTHER" id="PTHR11955">
    <property type="entry name" value="FATTY ACID BINDING PROTEIN"/>
    <property type="match status" value="1"/>
</dbReference>
<dbReference type="EMBL" id="CAJPIZ010000369">
    <property type="protein sequence ID" value="CAG2101258.1"/>
    <property type="molecule type" value="Genomic_DNA"/>
</dbReference>
<evidence type="ECO:0000259" key="3">
    <source>
        <dbReference type="Pfam" id="PF00061"/>
    </source>
</evidence>
<dbReference type="InterPro" id="IPR031259">
    <property type="entry name" value="ILBP"/>
</dbReference>
<feature type="domain" description="Lipocalin/cytosolic fatty-acid binding" evidence="3">
    <location>
        <begin position="5"/>
        <end position="129"/>
    </location>
</feature>
<evidence type="ECO:0000313" key="5">
    <source>
        <dbReference type="Proteomes" id="UP000759131"/>
    </source>
</evidence>
<evidence type="ECO:0000256" key="2">
    <source>
        <dbReference type="ARBA" id="ARBA00023121"/>
    </source>
</evidence>
<gene>
    <name evidence="4" type="ORF">OSB1V03_LOCUS1309</name>
</gene>
<dbReference type="InterPro" id="IPR000463">
    <property type="entry name" value="Fatty_acid-bd"/>
</dbReference>
<dbReference type="Gene3D" id="2.40.128.20">
    <property type="match status" value="1"/>
</dbReference>
<dbReference type="SUPFAM" id="SSF50814">
    <property type="entry name" value="Lipocalins"/>
    <property type="match status" value="1"/>
</dbReference>
<protein>
    <recommendedName>
        <fullName evidence="3">Lipocalin/cytosolic fatty-acid binding domain-containing protein</fullName>
    </recommendedName>
</protein>
<organism evidence="4">
    <name type="scientific">Medioppia subpectinata</name>
    <dbReference type="NCBI Taxonomy" id="1979941"/>
    <lineage>
        <taxon>Eukaryota</taxon>
        <taxon>Metazoa</taxon>
        <taxon>Ecdysozoa</taxon>
        <taxon>Arthropoda</taxon>
        <taxon>Chelicerata</taxon>
        <taxon>Arachnida</taxon>
        <taxon>Acari</taxon>
        <taxon>Acariformes</taxon>
        <taxon>Sarcoptiformes</taxon>
        <taxon>Oribatida</taxon>
        <taxon>Brachypylina</taxon>
        <taxon>Oppioidea</taxon>
        <taxon>Oppiidae</taxon>
        <taxon>Medioppia</taxon>
    </lineage>
</organism>
<dbReference type="Proteomes" id="UP000759131">
    <property type="component" value="Unassembled WGS sequence"/>
</dbReference>
<dbReference type="OrthoDB" id="354351at2759"/>